<dbReference type="AlphaFoldDB" id="A0A4R5M462"/>
<dbReference type="InterPro" id="IPR018060">
    <property type="entry name" value="HTH_AraC"/>
</dbReference>
<evidence type="ECO:0000256" key="3">
    <source>
        <dbReference type="ARBA" id="ARBA00023163"/>
    </source>
</evidence>
<name>A0A4R5M462_9BURK</name>
<dbReference type="PANTHER" id="PTHR46796">
    <property type="entry name" value="HTH-TYPE TRANSCRIPTIONAL ACTIVATOR RHAS-RELATED"/>
    <property type="match status" value="1"/>
</dbReference>
<reference evidence="5 6" key="1">
    <citation type="submission" date="2019-03" db="EMBL/GenBank/DDBJ databases">
        <title>Paraburkholderia sp. 4M-K11, isolated from subtropical forest soil.</title>
        <authorList>
            <person name="Gao Z.-H."/>
            <person name="Qiu L.-H."/>
        </authorList>
    </citation>
    <scope>NUCLEOTIDE SEQUENCE [LARGE SCALE GENOMIC DNA]</scope>
    <source>
        <strain evidence="5 6">4M-K11</strain>
    </source>
</reference>
<dbReference type="InterPro" id="IPR020449">
    <property type="entry name" value="Tscrpt_reg_AraC-type_HTH"/>
</dbReference>
<organism evidence="5 6">
    <name type="scientific">Paraburkholderia silviterrae</name>
    <dbReference type="NCBI Taxonomy" id="2528715"/>
    <lineage>
        <taxon>Bacteria</taxon>
        <taxon>Pseudomonadati</taxon>
        <taxon>Pseudomonadota</taxon>
        <taxon>Betaproteobacteria</taxon>
        <taxon>Burkholderiales</taxon>
        <taxon>Burkholderiaceae</taxon>
        <taxon>Paraburkholderia</taxon>
    </lineage>
</organism>
<evidence type="ECO:0000313" key="5">
    <source>
        <dbReference type="EMBL" id="TDG20522.1"/>
    </source>
</evidence>
<dbReference type="PRINTS" id="PR00032">
    <property type="entry name" value="HTHARAC"/>
</dbReference>
<keyword evidence="3" id="KW-0804">Transcription</keyword>
<dbReference type="PROSITE" id="PS01124">
    <property type="entry name" value="HTH_ARAC_FAMILY_2"/>
    <property type="match status" value="1"/>
</dbReference>
<dbReference type="InterPro" id="IPR009057">
    <property type="entry name" value="Homeodomain-like_sf"/>
</dbReference>
<evidence type="ECO:0000256" key="1">
    <source>
        <dbReference type="ARBA" id="ARBA00023015"/>
    </source>
</evidence>
<dbReference type="GO" id="GO:0043565">
    <property type="term" value="F:sequence-specific DNA binding"/>
    <property type="evidence" value="ECO:0007669"/>
    <property type="project" value="InterPro"/>
</dbReference>
<evidence type="ECO:0000313" key="6">
    <source>
        <dbReference type="Proteomes" id="UP000295722"/>
    </source>
</evidence>
<dbReference type="SMART" id="SM00342">
    <property type="entry name" value="HTH_ARAC"/>
    <property type="match status" value="1"/>
</dbReference>
<dbReference type="PANTHER" id="PTHR46796:SF6">
    <property type="entry name" value="ARAC SUBFAMILY"/>
    <property type="match status" value="1"/>
</dbReference>
<keyword evidence="6" id="KW-1185">Reference proteome</keyword>
<proteinExistence type="predicted"/>
<dbReference type="Gene3D" id="1.10.10.60">
    <property type="entry name" value="Homeodomain-like"/>
    <property type="match status" value="2"/>
</dbReference>
<dbReference type="SUPFAM" id="SSF46689">
    <property type="entry name" value="Homeodomain-like"/>
    <property type="match status" value="2"/>
</dbReference>
<accession>A0A4R5M462</accession>
<dbReference type="GO" id="GO:0003700">
    <property type="term" value="F:DNA-binding transcription factor activity"/>
    <property type="evidence" value="ECO:0007669"/>
    <property type="project" value="InterPro"/>
</dbReference>
<dbReference type="OrthoDB" id="9809338at2"/>
<dbReference type="EMBL" id="SMRP01000015">
    <property type="protein sequence ID" value="TDG20522.1"/>
    <property type="molecule type" value="Genomic_DNA"/>
</dbReference>
<comment type="caution">
    <text evidence="5">The sequence shown here is derived from an EMBL/GenBank/DDBJ whole genome shotgun (WGS) entry which is preliminary data.</text>
</comment>
<sequence>MQDHDLTQLRQTESLRFGSKYELSGSHLLASSSSLGWGPGFTAELCHHDEELDCPPFFQPVNEVAIAIRGSALVHRRASGPEQTFSSSSGIACLCPRGVDVRYLHVASGSVDTLHLYLPTNLFGLLEIEDDSVQDVGLNYLAGVRDPLITQIGRTIGQELTSGTLTRASNLLVESLGVALTAHLVERYAQQGQARSALAKSFHQVRGGLDSRRLTRVIEFVHAHVGANISLDAMAQEACLSRFHFARAFRQSTGLTPLAYVTAVRIARAKELLQQTSSTIEDIALALNFSCSSNFVRTFRREVGVTPSAYRTRR</sequence>
<dbReference type="InterPro" id="IPR018062">
    <property type="entry name" value="HTH_AraC-typ_CS"/>
</dbReference>
<dbReference type="InterPro" id="IPR050204">
    <property type="entry name" value="AraC_XylS_family_regulators"/>
</dbReference>
<dbReference type="Pfam" id="PF12833">
    <property type="entry name" value="HTH_18"/>
    <property type="match status" value="1"/>
</dbReference>
<dbReference type="PROSITE" id="PS00041">
    <property type="entry name" value="HTH_ARAC_FAMILY_1"/>
    <property type="match status" value="1"/>
</dbReference>
<protein>
    <submittedName>
        <fullName evidence="5">AraC family transcriptional regulator</fullName>
    </submittedName>
</protein>
<evidence type="ECO:0000259" key="4">
    <source>
        <dbReference type="PROSITE" id="PS01124"/>
    </source>
</evidence>
<keyword evidence="2" id="KW-0238">DNA-binding</keyword>
<dbReference type="RefSeq" id="WP_133197598.1">
    <property type="nucleotide sequence ID" value="NZ_JBHUCW010000005.1"/>
</dbReference>
<evidence type="ECO:0000256" key="2">
    <source>
        <dbReference type="ARBA" id="ARBA00023125"/>
    </source>
</evidence>
<feature type="domain" description="HTH araC/xylS-type" evidence="4">
    <location>
        <begin position="215"/>
        <end position="313"/>
    </location>
</feature>
<dbReference type="Proteomes" id="UP000295722">
    <property type="component" value="Unassembled WGS sequence"/>
</dbReference>
<keyword evidence="1" id="KW-0805">Transcription regulation</keyword>
<gene>
    <name evidence="5" type="ORF">EYW47_25415</name>
</gene>